<evidence type="ECO:0000256" key="7">
    <source>
        <dbReference type="ARBA" id="ARBA00023180"/>
    </source>
</evidence>
<gene>
    <name evidence="9" type="primary">LOC107414817</name>
</gene>
<evidence type="ECO:0000256" key="3">
    <source>
        <dbReference type="ARBA" id="ARBA00022729"/>
    </source>
</evidence>
<dbReference type="PANTHER" id="PTHR48063">
    <property type="entry name" value="LRR RECEPTOR-LIKE KINASE"/>
    <property type="match status" value="1"/>
</dbReference>
<reference evidence="9" key="1">
    <citation type="submission" date="2025-08" db="UniProtKB">
        <authorList>
            <consortium name="RefSeq"/>
        </authorList>
    </citation>
    <scope>IDENTIFICATION</scope>
    <source>
        <tissue evidence="9">Seedling</tissue>
    </source>
</reference>
<dbReference type="Pfam" id="PF00560">
    <property type="entry name" value="LRR_1"/>
    <property type="match status" value="2"/>
</dbReference>
<organism evidence="8 9">
    <name type="scientific">Ziziphus jujuba</name>
    <name type="common">Chinese jujube</name>
    <name type="synonym">Ziziphus sativa</name>
    <dbReference type="NCBI Taxonomy" id="326968"/>
    <lineage>
        <taxon>Eukaryota</taxon>
        <taxon>Viridiplantae</taxon>
        <taxon>Streptophyta</taxon>
        <taxon>Embryophyta</taxon>
        <taxon>Tracheophyta</taxon>
        <taxon>Spermatophyta</taxon>
        <taxon>Magnoliopsida</taxon>
        <taxon>eudicotyledons</taxon>
        <taxon>Gunneridae</taxon>
        <taxon>Pentapetalae</taxon>
        <taxon>rosids</taxon>
        <taxon>fabids</taxon>
        <taxon>Rosales</taxon>
        <taxon>Rhamnaceae</taxon>
        <taxon>Paliureae</taxon>
        <taxon>Ziziphus</taxon>
    </lineage>
</organism>
<sequence>MGRSFLRQSYWLCHRALYLANDITANGSNKFEGPFPNGSWSLNSLIMLDAFRYHIHSSIPNGLFSLGVTSSAIENLTSIIEPDLSNDALEGQLPRSVGKLCNLKVLYLENNKFVGMISEAFESSIGVVSEVHFSNLTDLCELLAYDNSVTLSVSPDWVAAFQLLVVDLRSWTLGPTFPMWLRTQSDYYRMDLSSTGISDKMPIWFWNLSSDFLYMNVSHKQIYGEIPDLLHIQHSSMIYLGSNRFNRPLPRISSTVMELDISNNSFYGNISRLLCHSVDAPNSLTILHLGENLLSGKIHNCWMDWALLEVIKLGNNNLTGEIPSSMGTLLRI</sequence>
<dbReference type="PANTHER" id="PTHR48063:SF98">
    <property type="entry name" value="LRR RECEPTOR-LIKE SERINE_THREONINE-PROTEIN KINASE FLS2"/>
    <property type="match status" value="1"/>
</dbReference>
<dbReference type="Gene3D" id="3.80.10.10">
    <property type="entry name" value="Ribonuclease Inhibitor"/>
    <property type="match status" value="2"/>
</dbReference>
<comment type="subcellular location">
    <subcellularLocation>
        <location evidence="1">Membrane</location>
        <topology evidence="1">Single-pass type I membrane protein</topology>
    </subcellularLocation>
</comment>
<evidence type="ECO:0000256" key="5">
    <source>
        <dbReference type="ARBA" id="ARBA00023136"/>
    </source>
</evidence>
<evidence type="ECO:0000256" key="2">
    <source>
        <dbReference type="ARBA" id="ARBA00022692"/>
    </source>
</evidence>
<dbReference type="Proteomes" id="UP001652623">
    <property type="component" value="Chromosome 8"/>
</dbReference>
<dbReference type="InterPro" id="IPR001611">
    <property type="entry name" value="Leu-rich_rpt"/>
</dbReference>
<evidence type="ECO:0000256" key="4">
    <source>
        <dbReference type="ARBA" id="ARBA00022989"/>
    </source>
</evidence>
<dbReference type="InterPro" id="IPR046956">
    <property type="entry name" value="RLP23-like"/>
</dbReference>
<name>A0A6P3ZIA9_ZIZJJ</name>
<dbReference type="InterPro" id="IPR032675">
    <property type="entry name" value="LRR_dom_sf"/>
</dbReference>
<keyword evidence="2" id="KW-0812">Transmembrane</keyword>
<evidence type="ECO:0000256" key="6">
    <source>
        <dbReference type="ARBA" id="ARBA00023170"/>
    </source>
</evidence>
<dbReference type="AlphaFoldDB" id="A0A6P3ZIA9"/>
<dbReference type="KEGG" id="zju:107414817"/>
<proteinExistence type="predicted"/>
<accession>A0A6P3ZIA9</accession>
<evidence type="ECO:0000313" key="8">
    <source>
        <dbReference type="Proteomes" id="UP001652623"/>
    </source>
</evidence>
<dbReference type="InParanoid" id="A0A6P3ZIA9"/>
<evidence type="ECO:0000313" key="9">
    <source>
        <dbReference type="RefSeq" id="XP_015878499.3"/>
    </source>
</evidence>
<dbReference type="RefSeq" id="XP_015878499.3">
    <property type="nucleotide sequence ID" value="XM_016023013.3"/>
</dbReference>
<dbReference type="GeneID" id="107414817"/>
<keyword evidence="6" id="KW-0675">Receptor</keyword>
<keyword evidence="3" id="KW-0732">Signal</keyword>
<keyword evidence="4" id="KW-1133">Transmembrane helix</keyword>
<dbReference type="SUPFAM" id="SSF52058">
    <property type="entry name" value="L domain-like"/>
    <property type="match status" value="1"/>
</dbReference>
<evidence type="ECO:0000256" key="1">
    <source>
        <dbReference type="ARBA" id="ARBA00004479"/>
    </source>
</evidence>
<keyword evidence="8" id="KW-1185">Reference proteome</keyword>
<dbReference type="GO" id="GO:0016020">
    <property type="term" value="C:membrane"/>
    <property type="evidence" value="ECO:0007669"/>
    <property type="project" value="UniProtKB-SubCell"/>
</dbReference>
<protein>
    <submittedName>
        <fullName evidence="9">Receptor-like protein EIX1</fullName>
    </submittedName>
</protein>
<keyword evidence="7" id="KW-0325">Glycoprotein</keyword>
<keyword evidence="5" id="KW-0472">Membrane</keyword>